<gene>
    <name evidence="1" type="ORF">HA50_27480</name>
</gene>
<dbReference type="Proteomes" id="UP000193749">
    <property type="component" value="Unassembled WGS sequence"/>
</dbReference>
<dbReference type="EMBL" id="MLJI01000002">
    <property type="protein sequence ID" value="ORM90268.1"/>
    <property type="molecule type" value="Genomic_DNA"/>
</dbReference>
<reference evidence="1 2" key="1">
    <citation type="journal article" date="2017" name="Antonie Van Leeuwenhoek">
        <title>Phylogenomic resolution of the bacterial genus Pantoea and its relationship with Erwinia and Tatumella.</title>
        <authorList>
            <person name="Palmer M."/>
            <person name="Steenkamp E.T."/>
            <person name="Coetzee M.P."/>
            <person name="Chan W.Y."/>
            <person name="van Zyl E."/>
            <person name="De Maayer P."/>
            <person name="Coutinho T.A."/>
            <person name="Blom J."/>
            <person name="Smits T.H."/>
            <person name="Duffy B."/>
            <person name="Venter S.N."/>
        </authorList>
    </citation>
    <scope>NUCLEOTIDE SEQUENCE [LARGE SCALE GENOMIC DNA]</scope>
    <source>
        <strain evidence="1 2">LMG 2657</strain>
    </source>
</reference>
<proteinExistence type="predicted"/>
<sequence length="85" mass="8946">MRASTCTVSRSSFPAFCSASREKNAQLLFLDSAGRQSNTNALSVLASAGVERLSLTAPGPGLEARVSAFRTNVTATVRWQSALPT</sequence>
<comment type="caution">
    <text evidence="1">The sequence shown here is derived from an EMBL/GenBank/DDBJ whole genome shotgun (WGS) entry which is preliminary data.</text>
</comment>
<name>A0A1X1EMS7_PANCY</name>
<organism evidence="1 2">
    <name type="scientific">Pantoea cypripedii</name>
    <name type="common">Pectobacterium cypripedii</name>
    <name type="synonym">Erwinia cypripedii</name>
    <dbReference type="NCBI Taxonomy" id="55209"/>
    <lineage>
        <taxon>Bacteria</taxon>
        <taxon>Pseudomonadati</taxon>
        <taxon>Pseudomonadota</taxon>
        <taxon>Gammaproteobacteria</taxon>
        <taxon>Enterobacterales</taxon>
        <taxon>Erwiniaceae</taxon>
        <taxon>Pantoea</taxon>
    </lineage>
</organism>
<evidence type="ECO:0000313" key="1">
    <source>
        <dbReference type="EMBL" id="ORM90268.1"/>
    </source>
</evidence>
<dbReference type="AlphaFoldDB" id="A0A1X1EMS7"/>
<accession>A0A1X1EMS7</accession>
<evidence type="ECO:0000313" key="2">
    <source>
        <dbReference type="Proteomes" id="UP000193749"/>
    </source>
</evidence>
<keyword evidence="2" id="KW-1185">Reference proteome</keyword>
<protein>
    <submittedName>
        <fullName evidence="1">Uncharacterized protein</fullName>
    </submittedName>
</protein>